<dbReference type="GO" id="GO:0004364">
    <property type="term" value="F:glutathione transferase activity"/>
    <property type="evidence" value="ECO:0007669"/>
    <property type="project" value="UniProtKB-EC"/>
</dbReference>
<dbReference type="AlphaFoldDB" id="A0A9N8V0S0"/>
<dbReference type="Gene3D" id="1.20.1050.10">
    <property type="match status" value="1"/>
</dbReference>
<evidence type="ECO:0000259" key="4">
    <source>
        <dbReference type="PROSITE" id="PS50404"/>
    </source>
</evidence>
<dbReference type="SFLD" id="SFLDG00358">
    <property type="entry name" value="Main_(cytGST)"/>
    <property type="match status" value="1"/>
</dbReference>
<protein>
    <recommendedName>
        <fullName evidence="1">glutathione transferase</fullName>
        <ecNumber evidence="1">2.5.1.18</ecNumber>
    </recommendedName>
</protein>
<keyword evidence="2" id="KW-0808">Transferase</keyword>
<accession>A0A9N8V0S0</accession>
<dbReference type="InterPro" id="IPR036282">
    <property type="entry name" value="Glutathione-S-Trfase_C_sf"/>
</dbReference>
<evidence type="ECO:0000259" key="5">
    <source>
        <dbReference type="PROSITE" id="PS50405"/>
    </source>
</evidence>
<evidence type="ECO:0000256" key="2">
    <source>
        <dbReference type="ARBA" id="ARBA00022679"/>
    </source>
</evidence>
<comment type="catalytic activity">
    <reaction evidence="3">
        <text>RX + glutathione = an S-substituted glutathione + a halide anion + H(+)</text>
        <dbReference type="Rhea" id="RHEA:16437"/>
        <dbReference type="ChEBI" id="CHEBI:15378"/>
        <dbReference type="ChEBI" id="CHEBI:16042"/>
        <dbReference type="ChEBI" id="CHEBI:17792"/>
        <dbReference type="ChEBI" id="CHEBI:57925"/>
        <dbReference type="ChEBI" id="CHEBI:90779"/>
        <dbReference type="EC" id="2.5.1.18"/>
    </reaction>
</comment>
<evidence type="ECO:0000256" key="1">
    <source>
        <dbReference type="ARBA" id="ARBA00012452"/>
    </source>
</evidence>
<proteinExistence type="predicted"/>
<feature type="domain" description="GST N-terminal" evidence="4">
    <location>
        <begin position="1"/>
        <end position="83"/>
    </location>
</feature>
<dbReference type="Proteomes" id="UP000789706">
    <property type="component" value="Unassembled WGS sequence"/>
</dbReference>
<dbReference type="InterPro" id="IPR010987">
    <property type="entry name" value="Glutathione-S-Trfase_C-like"/>
</dbReference>
<sequence length="219" mass="24556">MTIKLIGYSSSPSTLRVIATLNELGVTDYSLAPPENFSDLKSPEFLAEKNPFGKIPVLIDDGFTIYESRPIARYIVAKYQGKYNKKILIPDDIQKAALVDQYASAESCYYDPPLATIIFQELFKGLGGGGGPDAELVNTQLEKIAKILDIYERILEGKQFLTGSDISLADIFHYPTTAYTAKKHKDLYESRPNVKRWIDNIAKSEGVKKTFEDYPVPQF</sequence>
<dbReference type="Gene3D" id="3.40.30.10">
    <property type="entry name" value="Glutaredoxin"/>
    <property type="match status" value="1"/>
</dbReference>
<evidence type="ECO:0000313" key="7">
    <source>
        <dbReference type="Proteomes" id="UP000789706"/>
    </source>
</evidence>
<dbReference type="Pfam" id="PF13417">
    <property type="entry name" value="GST_N_3"/>
    <property type="match status" value="1"/>
</dbReference>
<reference evidence="6" key="1">
    <citation type="submission" date="2021-06" db="EMBL/GenBank/DDBJ databases">
        <authorList>
            <person name="Kallberg Y."/>
            <person name="Tangrot J."/>
            <person name="Rosling A."/>
        </authorList>
    </citation>
    <scope>NUCLEOTIDE SEQUENCE</scope>
    <source>
        <strain evidence="6">AZ414A</strain>
    </source>
</reference>
<dbReference type="InterPro" id="IPR004046">
    <property type="entry name" value="GST_C"/>
</dbReference>
<dbReference type="PANTHER" id="PTHR43900">
    <property type="entry name" value="GLUTATHIONE S-TRANSFERASE RHO"/>
    <property type="match status" value="1"/>
</dbReference>
<dbReference type="SFLD" id="SFLDS00019">
    <property type="entry name" value="Glutathione_Transferase_(cytos"/>
    <property type="match status" value="1"/>
</dbReference>
<dbReference type="PANTHER" id="PTHR43900:SF3">
    <property type="entry name" value="GLUTATHIONE S-TRANSFERASE RHO"/>
    <property type="match status" value="1"/>
</dbReference>
<name>A0A9N8V0S0_9GLOM</name>
<dbReference type="InterPro" id="IPR036249">
    <property type="entry name" value="Thioredoxin-like_sf"/>
</dbReference>
<dbReference type="Pfam" id="PF00043">
    <property type="entry name" value="GST_C"/>
    <property type="match status" value="1"/>
</dbReference>
<feature type="domain" description="GST C-terminal" evidence="5">
    <location>
        <begin position="92"/>
        <end position="219"/>
    </location>
</feature>
<dbReference type="GO" id="GO:0005737">
    <property type="term" value="C:cytoplasm"/>
    <property type="evidence" value="ECO:0007669"/>
    <property type="project" value="TreeGrafter"/>
</dbReference>
<dbReference type="PROSITE" id="PS50405">
    <property type="entry name" value="GST_CTER"/>
    <property type="match status" value="1"/>
</dbReference>
<dbReference type="GO" id="GO:0043295">
    <property type="term" value="F:glutathione binding"/>
    <property type="evidence" value="ECO:0007669"/>
    <property type="project" value="TreeGrafter"/>
</dbReference>
<organism evidence="6 7">
    <name type="scientific">Diversispora eburnea</name>
    <dbReference type="NCBI Taxonomy" id="1213867"/>
    <lineage>
        <taxon>Eukaryota</taxon>
        <taxon>Fungi</taxon>
        <taxon>Fungi incertae sedis</taxon>
        <taxon>Mucoromycota</taxon>
        <taxon>Glomeromycotina</taxon>
        <taxon>Glomeromycetes</taxon>
        <taxon>Diversisporales</taxon>
        <taxon>Diversisporaceae</taxon>
        <taxon>Diversispora</taxon>
    </lineage>
</organism>
<evidence type="ECO:0000313" key="6">
    <source>
        <dbReference type="EMBL" id="CAG8439001.1"/>
    </source>
</evidence>
<dbReference type="SUPFAM" id="SSF52833">
    <property type="entry name" value="Thioredoxin-like"/>
    <property type="match status" value="1"/>
</dbReference>
<dbReference type="EC" id="2.5.1.18" evidence="1"/>
<keyword evidence="7" id="KW-1185">Reference proteome</keyword>
<dbReference type="OrthoDB" id="249703at2759"/>
<dbReference type="PROSITE" id="PS50404">
    <property type="entry name" value="GST_NTER"/>
    <property type="match status" value="1"/>
</dbReference>
<gene>
    <name evidence="6" type="ORF">DEBURN_LOCUS1280</name>
</gene>
<dbReference type="GO" id="GO:0006749">
    <property type="term" value="P:glutathione metabolic process"/>
    <property type="evidence" value="ECO:0007669"/>
    <property type="project" value="TreeGrafter"/>
</dbReference>
<dbReference type="InterPro" id="IPR040079">
    <property type="entry name" value="Glutathione_S-Trfase"/>
</dbReference>
<dbReference type="EMBL" id="CAJVPK010000055">
    <property type="protein sequence ID" value="CAG8439001.1"/>
    <property type="molecule type" value="Genomic_DNA"/>
</dbReference>
<dbReference type="InterPro" id="IPR004045">
    <property type="entry name" value="Glutathione_S-Trfase_N"/>
</dbReference>
<evidence type="ECO:0000256" key="3">
    <source>
        <dbReference type="ARBA" id="ARBA00047960"/>
    </source>
</evidence>
<dbReference type="SUPFAM" id="SSF47616">
    <property type="entry name" value="GST C-terminal domain-like"/>
    <property type="match status" value="1"/>
</dbReference>
<comment type="caution">
    <text evidence="6">The sequence shown here is derived from an EMBL/GenBank/DDBJ whole genome shotgun (WGS) entry which is preliminary data.</text>
</comment>